<evidence type="ECO:0000256" key="13">
    <source>
        <dbReference type="SAM" id="Phobius"/>
    </source>
</evidence>
<evidence type="ECO:0000256" key="9">
    <source>
        <dbReference type="ARBA" id="ARBA00047899"/>
    </source>
</evidence>
<dbReference type="CDD" id="cd14089">
    <property type="entry name" value="STKc_MAPKAPK"/>
    <property type="match status" value="1"/>
</dbReference>
<gene>
    <name evidence="15" type="primary">mapkapk2b</name>
</gene>
<dbReference type="Pfam" id="PF00069">
    <property type="entry name" value="Pkinase"/>
    <property type="match status" value="1"/>
</dbReference>
<sequence>PPNNPQENDNPIMSGHLLQTVSMSLNSARFQQLFDKPVTNRALQTKLNAITDDYTLTNKALGMGINGEVLEICHRESGEKCALKVLQDCSEARQEVELHWRVSSCPRIVPVIDVYENLHHNKKCLLIVMECMDGGELFSQIQDRGNRVFTEREASDIMRSVGEAVRFLHSINIAHRDIKPENLLYTSKGPDALIKLTDFGFAKESTALNSLATPCFSPYYAAPELLGPEKYDKSCDMWSLGVIMYILLCGYPPFFSYHGLAISPGMKRRICRGQYDFPDPEWCGVSEEAKQLISHLLQTEPTQRLTISEFMSHPWIIPSAELPQTPGNTSHVLHEDPDEGEKVKKEMTSALQRMRVDYDQIKIKTIEESTNPLLLKRRQKSKTTAVQHPD</sequence>
<evidence type="ECO:0000256" key="6">
    <source>
        <dbReference type="ARBA" id="ARBA00022741"/>
    </source>
</evidence>
<dbReference type="Gene3D" id="4.10.1170.10">
    <property type="entry name" value="MAP kinase activated protein kinase 2"/>
    <property type="match status" value="1"/>
</dbReference>
<evidence type="ECO:0000256" key="10">
    <source>
        <dbReference type="ARBA" id="ARBA00048679"/>
    </source>
</evidence>
<accession>A0A672HWH0</accession>
<comment type="catalytic activity">
    <reaction evidence="10">
        <text>L-seryl-[protein] + ATP = O-phospho-L-seryl-[protein] + ADP + H(+)</text>
        <dbReference type="Rhea" id="RHEA:17989"/>
        <dbReference type="Rhea" id="RHEA-COMP:9863"/>
        <dbReference type="Rhea" id="RHEA-COMP:11604"/>
        <dbReference type="ChEBI" id="CHEBI:15378"/>
        <dbReference type="ChEBI" id="CHEBI:29999"/>
        <dbReference type="ChEBI" id="CHEBI:30616"/>
        <dbReference type="ChEBI" id="CHEBI:83421"/>
        <dbReference type="ChEBI" id="CHEBI:456216"/>
        <dbReference type="EC" id="2.7.11.1"/>
    </reaction>
</comment>
<evidence type="ECO:0000256" key="11">
    <source>
        <dbReference type="PROSITE-ProRule" id="PRU10141"/>
    </source>
</evidence>
<dbReference type="PROSITE" id="PS00107">
    <property type="entry name" value="PROTEIN_KINASE_ATP"/>
    <property type="match status" value="1"/>
</dbReference>
<keyword evidence="6 11" id="KW-0547">Nucleotide-binding</keyword>
<dbReference type="PROSITE" id="PS00108">
    <property type="entry name" value="PROTEIN_KINASE_ST"/>
    <property type="match status" value="1"/>
</dbReference>
<protein>
    <recommendedName>
        <fullName evidence="2">non-specific serine/threonine protein kinase</fullName>
        <ecNumber evidence="2">2.7.11.1</ecNumber>
    </recommendedName>
</protein>
<dbReference type="EC" id="2.7.11.1" evidence="2"/>
<evidence type="ECO:0000313" key="15">
    <source>
        <dbReference type="Ensembl" id="ENSSFAP00005033681.1"/>
    </source>
</evidence>
<evidence type="ECO:0000256" key="5">
    <source>
        <dbReference type="ARBA" id="ARBA00022679"/>
    </source>
</evidence>
<dbReference type="AlphaFoldDB" id="A0A672HWH0"/>
<keyword evidence="4" id="KW-0597">Phosphoprotein</keyword>
<dbReference type="Gene3D" id="1.10.510.10">
    <property type="entry name" value="Transferase(Phosphotransferase) domain 1"/>
    <property type="match status" value="1"/>
</dbReference>
<proteinExistence type="inferred from homology"/>
<dbReference type="InterPro" id="IPR017441">
    <property type="entry name" value="Protein_kinase_ATP_BS"/>
</dbReference>
<comment type="catalytic activity">
    <reaction evidence="9">
        <text>L-threonyl-[protein] + ATP = O-phospho-L-threonyl-[protein] + ADP + H(+)</text>
        <dbReference type="Rhea" id="RHEA:46608"/>
        <dbReference type="Rhea" id="RHEA-COMP:11060"/>
        <dbReference type="Rhea" id="RHEA-COMP:11605"/>
        <dbReference type="ChEBI" id="CHEBI:15378"/>
        <dbReference type="ChEBI" id="CHEBI:30013"/>
        <dbReference type="ChEBI" id="CHEBI:30616"/>
        <dbReference type="ChEBI" id="CHEBI:61977"/>
        <dbReference type="ChEBI" id="CHEBI:456216"/>
        <dbReference type="EC" id="2.7.11.1"/>
    </reaction>
</comment>
<name>A0A672HWH0_SALFA</name>
<dbReference type="InterPro" id="IPR000719">
    <property type="entry name" value="Prot_kinase_dom"/>
</dbReference>
<keyword evidence="3 12" id="KW-0723">Serine/threonine-protein kinase</keyword>
<comment type="similarity">
    <text evidence="1">Belongs to the protein kinase superfamily. CAMK Ser/Thr protein kinase family.</text>
</comment>
<keyword evidence="5" id="KW-0808">Transferase</keyword>
<dbReference type="FunFam" id="1.10.510.10:FF:000094">
    <property type="entry name" value="MAP kinase-activated protein kinase 2"/>
    <property type="match status" value="1"/>
</dbReference>
<dbReference type="FunFam" id="4.10.1170.10:FF:000001">
    <property type="entry name" value="MAP kinase-activated protein kinase 3"/>
    <property type="match status" value="1"/>
</dbReference>
<reference evidence="15" key="3">
    <citation type="submission" date="2025-09" db="UniProtKB">
        <authorList>
            <consortium name="Ensembl"/>
        </authorList>
    </citation>
    <scope>IDENTIFICATION</scope>
</reference>
<dbReference type="Proteomes" id="UP000472267">
    <property type="component" value="Chromosome 20"/>
</dbReference>
<keyword evidence="13" id="KW-0472">Membrane</keyword>
<evidence type="ECO:0000256" key="7">
    <source>
        <dbReference type="ARBA" id="ARBA00022777"/>
    </source>
</evidence>
<reference evidence="15" key="1">
    <citation type="submission" date="2019-06" db="EMBL/GenBank/DDBJ databases">
        <authorList>
            <consortium name="Wellcome Sanger Institute Data Sharing"/>
        </authorList>
    </citation>
    <scope>NUCLEOTIDE SEQUENCE [LARGE SCALE GENOMIC DNA]</scope>
</reference>
<dbReference type="GO" id="GO:0005524">
    <property type="term" value="F:ATP binding"/>
    <property type="evidence" value="ECO:0007669"/>
    <property type="project" value="UniProtKB-UniRule"/>
</dbReference>
<evidence type="ECO:0000259" key="14">
    <source>
        <dbReference type="PROSITE" id="PS50011"/>
    </source>
</evidence>
<dbReference type="SUPFAM" id="SSF56112">
    <property type="entry name" value="Protein kinase-like (PK-like)"/>
    <property type="match status" value="1"/>
</dbReference>
<keyword evidence="7" id="KW-0418">Kinase</keyword>
<feature type="transmembrane region" description="Helical" evidence="13">
    <location>
        <begin position="237"/>
        <end position="260"/>
    </location>
</feature>
<dbReference type="Gene3D" id="3.30.200.20">
    <property type="entry name" value="Phosphorylase Kinase, domain 1"/>
    <property type="match status" value="1"/>
</dbReference>
<evidence type="ECO:0000313" key="16">
    <source>
        <dbReference type="Proteomes" id="UP000472267"/>
    </source>
</evidence>
<feature type="domain" description="Protein kinase" evidence="14">
    <location>
        <begin position="55"/>
        <end position="316"/>
    </location>
</feature>
<keyword evidence="8 11" id="KW-0067">ATP-binding</keyword>
<keyword evidence="16" id="KW-1185">Reference proteome</keyword>
<dbReference type="InterPro" id="IPR008271">
    <property type="entry name" value="Ser/Thr_kinase_AS"/>
</dbReference>
<evidence type="ECO:0000256" key="12">
    <source>
        <dbReference type="RuleBase" id="RU000304"/>
    </source>
</evidence>
<keyword evidence="13" id="KW-1133">Transmembrane helix</keyword>
<feature type="binding site" evidence="11">
    <location>
        <position position="84"/>
    </location>
    <ligand>
        <name>ATP</name>
        <dbReference type="ChEBI" id="CHEBI:30616"/>
    </ligand>
</feature>
<dbReference type="PANTHER" id="PTHR24347">
    <property type="entry name" value="SERINE/THREONINE-PROTEIN KINASE"/>
    <property type="match status" value="1"/>
</dbReference>
<dbReference type="Ensembl" id="ENSSFAT00005034943.1">
    <property type="protein sequence ID" value="ENSSFAP00005033681.1"/>
    <property type="gene ID" value="ENSSFAG00005017103.1"/>
</dbReference>
<dbReference type="FunFam" id="3.30.200.20:FF:000156">
    <property type="entry name" value="MAP kinase-activated protein kinase 3"/>
    <property type="match status" value="1"/>
</dbReference>
<reference evidence="15" key="2">
    <citation type="submission" date="2025-08" db="UniProtKB">
        <authorList>
            <consortium name="Ensembl"/>
        </authorList>
    </citation>
    <scope>IDENTIFICATION</scope>
</reference>
<dbReference type="GO" id="GO:0004674">
    <property type="term" value="F:protein serine/threonine kinase activity"/>
    <property type="evidence" value="ECO:0007669"/>
    <property type="project" value="UniProtKB-KW"/>
</dbReference>
<dbReference type="InterPro" id="IPR011009">
    <property type="entry name" value="Kinase-like_dom_sf"/>
</dbReference>
<dbReference type="InParanoid" id="A0A672HWH0"/>
<organism evidence="15 16">
    <name type="scientific">Salarias fasciatus</name>
    <name type="common">Jewelled blenny</name>
    <name type="synonym">Blennius fasciatus</name>
    <dbReference type="NCBI Taxonomy" id="181472"/>
    <lineage>
        <taxon>Eukaryota</taxon>
        <taxon>Metazoa</taxon>
        <taxon>Chordata</taxon>
        <taxon>Craniata</taxon>
        <taxon>Vertebrata</taxon>
        <taxon>Euteleostomi</taxon>
        <taxon>Actinopterygii</taxon>
        <taxon>Neopterygii</taxon>
        <taxon>Teleostei</taxon>
        <taxon>Neoteleostei</taxon>
        <taxon>Acanthomorphata</taxon>
        <taxon>Ovalentaria</taxon>
        <taxon>Blenniimorphae</taxon>
        <taxon>Blenniiformes</taxon>
        <taxon>Blennioidei</taxon>
        <taxon>Blenniidae</taxon>
        <taxon>Salariinae</taxon>
        <taxon>Salarias</taxon>
    </lineage>
</organism>
<evidence type="ECO:0000256" key="1">
    <source>
        <dbReference type="ARBA" id="ARBA00006692"/>
    </source>
</evidence>
<dbReference type="InterPro" id="IPR027442">
    <property type="entry name" value="MAPKAPK_C"/>
</dbReference>
<evidence type="ECO:0000256" key="4">
    <source>
        <dbReference type="ARBA" id="ARBA00022553"/>
    </source>
</evidence>
<dbReference type="PROSITE" id="PS50011">
    <property type="entry name" value="PROTEIN_KINASE_DOM"/>
    <property type="match status" value="1"/>
</dbReference>
<keyword evidence="13" id="KW-0812">Transmembrane</keyword>
<dbReference type="SMART" id="SM00220">
    <property type="entry name" value="S_TKc"/>
    <property type="match status" value="1"/>
</dbReference>
<evidence type="ECO:0000256" key="8">
    <source>
        <dbReference type="ARBA" id="ARBA00022840"/>
    </source>
</evidence>
<evidence type="ECO:0000256" key="2">
    <source>
        <dbReference type="ARBA" id="ARBA00012513"/>
    </source>
</evidence>
<evidence type="ECO:0000256" key="3">
    <source>
        <dbReference type="ARBA" id="ARBA00022527"/>
    </source>
</evidence>